<dbReference type="Pfam" id="PF09139">
    <property type="entry name" value="Tam41_Mmp37"/>
    <property type="match status" value="1"/>
</dbReference>
<dbReference type="AlphaFoldDB" id="A0A9N9F1V1"/>
<dbReference type="Proteomes" id="UP000789570">
    <property type="component" value="Unassembled WGS sequence"/>
</dbReference>
<dbReference type="PANTHER" id="PTHR13619">
    <property type="entry name" value="PHOSPHATIDATE CYTIDYLYLTRANSFERASE, MITOCHONDRIAL"/>
    <property type="match status" value="1"/>
</dbReference>
<feature type="compositionally biased region" description="Basic and acidic residues" evidence="19">
    <location>
        <begin position="341"/>
        <end position="361"/>
    </location>
</feature>
<dbReference type="GO" id="GO:0005743">
    <property type="term" value="C:mitochondrial inner membrane"/>
    <property type="evidence" value="ECO:0007669"/>
    <property type="project" value="UniProtKB-SubCell"/>
</dbReference>
<evidence type="ECO:0000256" key="2">
    <source>
        <dbReference type="ARBA" id="ARBA00004443"/>
    </source>
</evidence>
<reference evidence="20" key="1">
    <citation type="submission" date="2021-06" db="EMBL/GenBank/DDBJ databases">
        <authorList>
            <person name="Kallberg Y."/>
            <person name="Tangrot J."/>
            <person name="Rosling A."/>
        </authorList>
    </citation>
    <scope>NUCLEOTIDE SEQUENCE</scope>
    <source>
        <strain evidence="20">UK204</strain>
    </source>
</reference>
<dbReference type="GO" id="GO:0032049">
    <property type="term" value="P:cardiolipin biosynthetic process"/>
    <property type="evidence" value="ECO:0007669"/>
    <property type="project" value="InterPro"/>
</dbReference>
<dbReference type="EC" id="2.7.7.41" evidence="6"/>
<keyword evidence="21" id="KW-1185">Reference proteome</keyword>
<evidence type="ECO:0000313" key="20">
    <source>
        <dbReference type="EMBL" id="CAG8504135.1"/>
    </source>
</evidence>
<evidence type="ECO:0000256" key="8">
    <source>
        <dbReference type="ARBA" id="ARBA00022516"/>
    </source>
</evidence>
<evidence type="ECO:0000256" key="11">
    <source>
        <dbReference type="ARBA" id="ARBA00022792"/>
    </source>
</evidence>
<evidence type="ECO:0000256" key="16">
    <source>
        <dbReference type="ARBA" id="ARBA00023209"/>
    </source>
</evidence>
<comment type="similarity">
    <text evidence="5">Belongs to the TAM41 family.</text>
</comment>
<keyword evidence="8" id="KW-0444">Lipid biosynthesis</keyword>
<evidence type="ECO:0000256" key="15">
    <source>
        <dbReference type="ARBA" id="ARBA00023136"/>
    </source>
</evidence>
<evidence type="ECO:0000313" key="21">
    <source>
        <dbReference type="Proteomes" id="UP000789570"/>
    </source>
</evidence>
<evidence type="ECO:0000256" key="3">
    <source>
        <dbReference type="ARBA" id="ARBA00005119"/>
    </source>
</evidence>
<evidence type="ECO:0000256" key="14">
    <source>
        <dbReference type="ARBA" id="ARBA00023128"/>
    </source>
</evidence>
<keyword evidence="9" id="KW-0808">Transferase</keyword>
<accession>A0A9N9F1V1</accession>
<keyword evidence="10" id="KW-0548">Nucleotidyltransferase</keyword>
<keyword evidence="15" id="KW-0472">Membrane</keyword>
<name>A0A9N9F1V1_9GLOM</name>
<dbReference type="EMBL" id="CAJVPQ010000706">
    <property type="protein sequence ID" value="CAG8504135.1"/>
    <property type="molecule type" value="Genomic_DNA"/>
</dbReference>
<evidence type="ECO:0000256" key="17">
    <source>
        <dbReference type="ARBA" id="ARBA00023264"/>
    </source>
</evidence>
<keyword evidence="14" id="KW-0496">Mitochondrion</keyword>
<dbReference type="OrthoDB" id="341477at2759"/>
<evidence type="ECO:0000256" key="18">
    <source>
        <dbReference type="ARBA" id="ARBA00029893"/>
    </source>
</evidence>
<evidence type="ECO:0000256" key="5">
    <source>
        <dbReference type="ARBA" id="ARBA00005458"/>
    </source>
</evidence>
<keyword evidence="17" id="KW-1208">Phospholipid metabolism</keyword>
<evidence type="ECO:0000256" key="1">
    <source>
        <dbReference type="ARBA" id="ARBA00001946"/>
    </source>
</evidence>
<evidence type="ECO:0000256" key="12">
    <source>
        <dbReference type="ARBA" id="ARBA00022842"/>
    </source>
</evidence>
<keyword evidence="11" id="KW-0999">Mitochondrion inner membrane</keyword>
<comment type="pathway">
    <text evidence="4">Lipid metabolism.</text>
</comment>
<evidence type="ECO:0000256" key="10">
    <source>
        <dbReference type="ARBA" id="ARBA00022695"/>
    </source>
</evidence>
<comment type="caution">
    <text evidence="20">The sequence shown here is derived from an EMBL/GenBank/DDBJ whole genome shotgun (WGS) entry which is preliminary data.</text>
</comment>
<dbReference type="InterPro" id="IPR015222">
    <property type="entry name" value="Tam41"/>
</dbReference>
<keyword evidence="16" id="KW-0594">Phospholipid biosynthesis</keyword>
<evidence type="ECO:0000256" key="7">
    <source>
        <dbReference type="ARBA" id="ARBA00018337"/>
    </source>
</evidence>
<keyword evidence="13" id="KW-0443">Lipid metabolism</keyword>
<keyword evidence="12" id="KW-0460">Magnesium</keyword>
<feature type="region of interest" description="Disordered" evidence="19">
    <location>
        <begin position="332"/>
        <end position="367"/>
    </location>
</feature>
<gene>
    <name evidence="20" type="ORF">FCALED_LOCUS3859</name>
</gene>
<evidence type="ECO:0000256" key="13">
    <source>
        <dbReference type="ARBA" id="ARBA00023098"/>
    </source>
</evidence>
<comment type="pathway">
    <text evidence="3">Phospholipid metabolism; CDP-diacylglycerol biosynthesis; CDP-diacylglycerol from sn-glycerol 3-phosphate: step 3/3.</text>
</comment>
<dbReference type="PANTHER" id="PTHR13619:SF0">
    <property type="entry name" value="PHOSPHATIDATE CYTIDYLYLTRANSFERASE, MITOCHONDRIAL"/>
    <property type="match status" value="1"/>
</dbReference>
<evidence type="ECO:0000256" key="4">
    <source>
        <dbReference type="ARBA" id="ARBA00005189"/>
    </source>
</evidence>
<comment type="subcellular location">
    <subcellularLocation>
        <location evidence="2">Mitochondrion inner membrane</location>
        <topology evidence="2">Peripheral membrane protein</topology>
        <orientation evidence="2">Matrix side</orientation>
    </subcellularLocation>
</comment>
<sequence>MATLGSGAITILQEKFGAAGRMHKPIKILSDDARVRLAQQSHKTDTVSANNVISRMSLPTQEERFLQFQPQDFPNLLMPVNRRRRSQSVNKHPDDTEKRIRIVFSYLITGFSLETAKLSMRAGLGIAKTVTGVISDRLVQTISRDAETEDMKENIYDELEYLLLEDEGDEELMLLEIKYSKFGICAYDFKIAIIDKILFPKFPIKSQRWKERGRLHRSSFASNTDLPFDSIIDSHTQNTKKSNLRGTMSIWYRSSLSIIVRTCKRFVRFLGSNKQKGGEEGQETASRKDKEEFENFFWRARQDVYKHMQNEKLYPPGTVYWIIGNERKPYCDARDDDEAEGSNKEEEKASDVKGNGNEKECNVNNDDDIFEKKGNITTSSDKQYIMLEIDDESKIFEKIWFSSHMYGKITTNNSLRLHPKFGKNQNLPIDDEFKERLKKLLHNFQAPIRYVIAYGSGVFPQQVGHPQHWHSLNINQNRNHYSFMGTLGSGAITILQEKFGAGIYYNPYVKVEDTLIKYGVVSIDKMCKDLLNWETLYLAGRMHKPVKILSDDARVRLAQQVNLASALRTALLLLPKDFTEEELYLTISSISFKGDFRKYFGENPNKIRNVVSRQMNNFNLLYGGLIQGLPIVDFVANGKLQQDDSPKARAQMIQKLPRTLKYKVQEEHRMVLAGKGIHWPSGLRDIIFKPVLSQSLKGILTAGLSKSTTYACSKIGKWIRRPA</sequence>
<dbReference type="GO" id="GO:0016024">
    <property type="term" value="P:CDP-diacylglycerol biosynthetic process"/>
    <property type="evidence" value="ECO:0007669"/>
    <property type="project" value="TreeGrafter"/>
</dbReference>
<evidence type="ECO:0000256" key="19">
    <source>
        <dbReference type="SAM" id="MobiDB-lite"/>
    </source>
</evidence>
<proteinExistence type="inferred from homology"/>
<evidence type="ECO:0000256" key="6">
    <source>
        <dbReference type="ARBA" id="ARBA00012487"/>
    </source>
</evidence>
<dbReference type="GO" id="GO:0004605">
    <property type="term" value="F:phosphatidate cytidylyltransferase activity"/>
    <property type="evidence" value="ECO:0007669"/>
    <property type="project" value="UniProtKB-EC"/>
</dbReference>
<protein>
    <recommendedName>
        <fullName evidence="7">Phosphatidate cytidylyltransferase, mitochondrial</fullName>
        <ecNumber evidence="6">2.7.7.41</ecNumber>
    </recommendedName>
    <alternativeName>
        <fullName evidence="18">CDP-diacylglycerol synthase</fullName>
    </alternativeName>
</protein>
<comment type="cofactor">
    <cofactor evidence="1">
        <name>Mg(2+)</name>
        <dbReference type="ChEBI" id="CHEBI:18420"/>
    </cofactor>
</comment>
<evidence type="ECO:0000256" key="9">
    <source>
        <dbReference type="ARBA" id="ARBA00022679"/>
    </source>
</evidence>
<organism evidence="20 21">
    <name type="scientific">Funneliformis caledonium</name>
    <dbReference type="NCBI Taxonomy" id="1117310"/>
    <lineage>
        <taxon>Eukaryota</taxon>
        <taxon>Fungi</taxon>
        <taxon>Fungi incertae sedis</taxon>
        <taxon>Mucoromycota</taxon>
        <taxon>Glomeromycotina</taxon>
        <taxon>Glomeromycetes</taxon>
        <taxon>Glomerales</taxon>
        <taxon>Glomeraceae</taxon>
        <taxon>Funneliformis</taxon>
    </lineage>
</organism>